<evidence type="ECO:0000313" key="3">
    <source>
        <dbReference type="EMBL" id="VFT98151.1"/>
    </source>
</evidence>
<feature type="transmembrane region" description="Helical" evidence="1">
    <location>
        <begin position="829"/>
        <end position="848"/>
    </location>
</feature>
<feature type="transmembrane region" description="Helical" evidence="1">
    <location>
        <begin position="1653"/>
        <end position="1672"/>
    </location>
</feature>
<evidence type="ECO:0000313" key="4">
    <source>
        <dbReference type="Proteomes" id="UP000332933"/>
    </source>
</evidence>
<dbReference type="Proteomes" id="UP000332933">
    <property type="component" value="Unassembled WGS sequence"/>
</dbReference>
<feature type="transmembrane region" description="Helical" evidence="1">
    <location>
        <begin position="950"/>
        <end position="972"/>
    </location>
</feature>
<feature type="transmembrane region" description="Helical" evidence="1">
    <location>
        <begin position="1579"/>
        <end position="1601"/>
    </location>
</feature>
<feature type="transmembrane region" description="Helical" evidence="1">
    <location>
        <begin position="759"/>
        <end position="780"/>
    </location>
</feature>
<keyword evidence="4" id="KW-1185">Reference proteome</keyword>
<keyword evidence="1" id="KW-1133">Transmembrane helix</keyword>
<reference evidence="3 4" key="1">
    <citation type="submission" date="2019-03" db="EMBL/GenBank/DDBJ databases">
        <authorList>
            <person name="Gaulin E."/>
            <person name="Dumas B."/>
        </authorList>
    </citation>
    <scope>NUCLEOTIDE SEQUENCE [LARGE SCALE GENOMIC DNA]</scope>
    <source>
        <strain evidence="3">CBS 568.67</strain>
    </source>
</reference>
<feature type="transmembrane region" description="Helical" evidence="1">
    <location>
        <begin position="1709"/>
        <end position="1728"/>
    </location>
</feature>
<dbReference type="EMBL" id="CAADRA010007004">
    <property type="protein sequence ID" value="VFT98151.1"/>
    <property type="molecule type" value="Genomic_DNA"/>
</dbReference>
<dbReference type="EMBL" id="VJMH01006978">
    <property type="protein sequence ID" value="KAF0686733.1"/>
    <property type="molecule type" value="Genomic_DNA"/>
</dbReference>
<gene>
    <name evidence="3" type="primary">Aste57867_21481</name>
    <name evidence="2" type="ORF">As57867_021412</name>
    <name evidence="3" type="ORF">ASTE57867_21481</name>
</gene>
<feature type="transmembrane region" description="Helical" evidence="1">
    <location>
        <begin position="792"/>
        <end position="809"/>
    </location>
</feature>
<feature type="transmembrane region" description="Helical" evidence="1">
    <location>
        <begin position="587"/>
        <end position="611"/>
    </location>
</feature>
<feature type="transmembrane region" description="Helical" evidence="1">
    <location>
        <begin position="1543"/>
        <end position="1563"/>
    </location>
</feature>
<sequence>MDDDVPPIQPKRSVIHHIVNAVGLAYAVTSVVFGFCSLYIMAQYAENNLFWPTYLSADIEAVLTNVINAKLAGTTQHTVTSLNVATAHVVDRRVGLETSPTYARSRLYSDELAAIGPAIASLRQVAIEDVALLSTPYCWLDLQRRWQVAVSDARQRRCDAAERENGAVVVEAIFRNIPLAAWMTIYGNTFMSSIGHVLTRSPEGRLWLDAMDQHSWPTVADEVAVWAQHNLTTFRLQWGNRHAVGVHEIMTIENALGVSSVVHIKNVPSTGGGLVWTSATMFESFSSLMVAIPFGSNQSLVRNDATWIGMTSPHWVELDITGGAPLGVVPQAVHDSLGPLGSIDLKFQSVPSALLDAVDAFHTAFLGLLRTNTKFASHIAGHPPQTIFPTPRRWQNPALVFAGGNPLCALSISTDYIQPSFGFDDECVSVNSRPFGLTWSMETSLFAAAFVDETAWGNVPQLCQRSSNCDVLYNVPFRELASWLQTTVPIDTATVQAALAPLHLAFIQFIFAHDGSVILDTQFLIDDTSDPSWSVVGWMSIFEWAQGSREVVSFQGDMDSRTIVSTAYAPQVVLNGNSDVGLSIAKYLWWVAAYTSACLSTAVVFLLRAFYHHRNDTLTNWFTLNRVAGSAWAGRLILTVRGVLATVCLSTAPVGVVQDDSYAYLTYSPRPRWVTMALAGESLWLTYTLQELLCQTTFPNTQAHAHWGSLLAWLALVVVDTFVPPSFDTAIHRTCSAQGVDNLIVCSSATVVIGHYSRLLRLSSIHVASTLSTMALVYVWRRTKAKGMSPSIACPTLLLPGSALSFMYTQPSPLGYWTLDYTSLAMSGIVNFNLGQANFILDINLWVLMQTDHFEFIRCDACMRFPHAFERVVVVNRSVFGDTSHSWYRSGSRGSLAPTLRTLKAQLSQKMSFRRRSTVQVTKAPTRLTLAAIPHVHPVTKPRRRYWRYLWQYGVVAYALATLVGNVLYATVTARSIFYNDFFWVDFSAAGTQAFLGNLLNGVLVAAQKSSLVLDSASCAALTPSNNATTPSIAFSDVLARRVLHTPMGLDAVIANLRSMNPCAMPYMFTQYCWVDFGLVWEMAPTAARQTRCALDRTNGAVYLEAILRNLRNWDEWDACWGTSFGFGIAKPLKSRSDGKAWLEQTRALAPPVAEEAQYWRANAITQFSLQWQNYKRLGMTNVFRMQNAVGMQFPLTLSVTTGAFQMDVQSSMKMYWNFASDLWAVAANTTSVSQRSLIRGSPNFAFANTTREALLVYNESLESPFTSGFAVLATTLGPFGAVDMKYVPCPTELTQLYASFMAAVVGLLFSNALAQSTFLAIAHKSYIMVTPPPLLLNPTIVSLGGNLLCGSDVPPSTQTFYGGFAVSRPCHSDAIEYLVPDSYEVLFAMLGYGAATSSNLNPDVIDAWCAMDGFADTTCATTYQQSALFLRAYNSTFGPLHAAAVRASRSTSVLPVSLVQFILNGTEPMMFQQLLLDASTRSWPFMGWCYLYEWAAGLREVVSFQGDVGSITTISAYYTPLTFVPNPSEVPSDLALVLRTCILYITALFLVHTVFVLVYAIVSRGHIEYANVFRISRLVGLVWAGRPFLFVRSMSAMIYLNTSSLALTQRGAMTGLVPPHVAWFNLLLASLELQWFVYVLNDAFSCVTQHFTSFYAGKSAWAASIVVWIWMQERPNSATAALDRTCTAIDMDLELTCDSGVLEIGRVSYLFVSMAICFSSVAVCYVVEKYIRQSGSTLDIPSLLLSSQAKYMLDFATWSCCGTYYIDKATALMAGIVSAEWKGVIYLFDVKKWRFFVVPRPDLEASVEEKFKHAIPILE</sequence>
<reference evidence="2" key="2">
    <citation type="submission" date="2019-06" db="EMBL/GenBank/DDBJ databases">
        <title>Genomics analysis of Aphanomyces spp. identifies a new class of oomycete effector associated with host adaptation.</title>
        <authorList>
            <person name="Gaulin E."/>
        </authorList>
    </citation>
    <scope>NUCLEOTIDE SEQUENCE</scope>
    <source>
        <strain evidence="2">CBS 578.67</strain>
    </source>
</reference>
<feature type="transmembrane region" description="Helical" evidence="1">
    <location>
        <begin position="1621"/>
        <end position="1641"/>
    </location>
</feature>
<organism evidence="3 4">
    <name type="scientific">Aphanomyces stellatus</name>
    <dbReference type="NCBI Taxonomy" id="120398"/>
    <lineage>
        <taxon>Eukaryota</taxon>
        <taxon>Sar</taxon>
        <taxon>Stramenopiles</taxon>
        <taxon>Oomycota</taxon>
        <taxon>Saprolegniomycetes</taxon>
        <taxon>Saprolegniales</taxon>
        <taxon>Verrucalvaceae</taxon>
        <taxon>Aphanomyces</taxon>
    </lineage>
</organism>
<name>A0A485LIX4_9STRA</name>
<feature type="transmembrane region" description="Helical" evidence="1">
    <location>
        <begin position="632"/>
        <end position="653"/>
    </location>
</feature>
<feature type="transmembrane region" description="Helical" evidence="1">
    <location>
        <begin position="21"/>
        <end position="42"/>
    </location>
</feature>
<protein>
    <submittedName>
        <fullName evidence="3">Aste57867_21481 protein</fullName>
    </submittedName>
</protein>
<evidence type="ECO:0000256" key="1">
    <source>
        <dbReference type="SAM" id="Phobius"/>
    </source>
</evidence>
<proteinExistence type="predicted"/>
<evidence type="ECO:0000313" key="2">
    <source>
        <dbReference type="EMBL" id="KAF0686733.1"/>
    </source>
</evidence>
<accession>A0A485LIX4</accession>
<keyword evidence="1" id="KW-0812">Transmembrane</keyword>
<keyword evidence="1" id="KW-0472">Membrane</keyword>